<keyword evidence="3" id="KW-0808">Transferase</keyword>
<reference evidence="3 4" key="1">
    <citation type="submission" date="2016-10" db="EMBL/GenBank/DDBJ databases">
        <authorList>
            <person name="de Groot N.N."/>
        </authorList>
    </citation>
    <scope>NUCLEOTIDE SEQUENCE [LARGE SCALE GENOMIC DNA]</scope>
    <source>
        <strain evidence="3 4">CGMCC 1.5070</strain>
    </source>
</reference>
<keyword evidence="4" id="KW-1185">Reference proteome</keyword>
<feature type="domain" description="Glycosyltransferase subfamily 4-like N-terminal" evidence="2">
    <location>
        <begin position="16"/>
        <end position="202"/>
    </location>
</feature>
<gene>
    <name evidence="3" type="ORF">SAMN05216180_1258</name>
</gene>
<dbReference type="Pfam" id="PF13439">
    <property type="entry name" value="Glyco_transf_4"/>
    <property type="match status" value="1"/>
</dbReference>
<dbReference type="GO" id="GO:0016757">
    <property type="term" value="F:glycosyltransferase activity"/>
    <property type="evidence" value="ECO:0007669"/>
    <property type="project" value="InterPro"/>
</dbReference>
<evidence type="ECO:0000259" key="1">
    <source>
        <dbReference type="Pfam" id="PF00534"/>
    </source>
</evidence>
<evidence type="ECO:0000313" key="4">
    <source>
        <dbReference type="Proteomes" id="UP000199158"/>
    </source>
</evidence>
<dbReference type="OrthoDB" id="9811902at2"/>
<dbReference type="AlphaFoldDB" id="A0A1H8ACA4"/>
<dbReference type="CDD" id="cd03794">
    <property type="entry name" value="GT4_WbuB-like"/>
    <property type="match status" value="1"/>
</dbReference>
<dbReference type="SUPFAM" id="SSF53756">
    <property type="entry name" value="UDP-Glycosyltransferase/glycogen phosphorylase"/>
    <property type="match status" value="1"/>
</dbReference>
<dbReference type="STRING" id="474960.SAMN05216180_1258"/>
<proteinExistence type="predicted"/>
<dbReference type="Proteomes" id="UP000199158">
    <property type="component" value="Unassembled WGS sequence"/>
</dbReference>
<dbReference type="InterPro" id="IPR001296">
    <property type="entry name" value="Glyco_trans_1"/>
</dbReference>
<feature type="domain" description="Glycosyl transferase family 1" evidence="1">
    <location>
        <begin position="225"/>
        <end position="383"/>
    </location>
</feature>
<dbReference type="Pfam" id="PF00534">
    <property type="entry name" value="Glycos_transf_1"/>
    <property type="match status" value="1"/>
</dbReference>
<dbReference type="PANTHER" id="PTHR12526">
    <property type="entry name" value="GLYCOSYLTRANSFERASE"/>
    <property type="match status" value="1"/>
</dbReference>
<name>A0A1H8ACA4_9FIRM</name>
<sequence>MNILLIDHYAGSPEMGMEYRPYYLAREWAKQGHNATIVAADFSHLRSKNPLIDEPICEKLIENVRFVLVKTTAYTENDRKRYKNVFRFVQILNRNVQILAEKYKPDVVIASSTYPFDIYPAQKIASAAKAKLVYEVHDVHPESFIEIYGYSAYHPIMQTLKHAVKHAYRIADFVISVLPRVDLHMKELGVKTDKFAYIPNGICVHEEPKKQPQRHIDLITRYREKGYFVVMYLGGFAPANALDELVKSAKHVSNNVIYMMVGNGLQKAPLKRYAKQNNLSNIMFLDAVEKDQVQIILALADCLYIGALPLEVYRYGVGMNKLYDYMYSGRPIICAMNVPENPVETTHCGIVLPKNNAEKIAEAIEAIKQMPESERAAMGEHGKTYVLENNLYSVLAKRFIDAINDKETQ</sequence>
<dbReference type="Gene3D" id="3.40.50.2000">
    <property type="entry name" value="Glycogen Phosphorylase B"/>
    <property type="match status" value="2"/>
</dbReference>
<evidence type="ECO:0000259" key="2">
    <source>
        <dbReference type="Pfam" id="PF13439"/>
    </source>
</evidence>
<protein>
    <submittedName>
        <fullName evidence="3">Glycosyltransferase involved in cell wall bisynthesis</fullName>
    </submittedName>
</protein>
<evidence type="ECO:0000313" key="3">
    <source>
        <dbReference type="EMBL" id="SEM68405.1"/>
    </source>
</evidence>
<dbReference type="InterPro" id="IPR028098">
    <property type="entry name" value="Glyco_trans_4-like_N"/>
</dbReference>
<dbReference type="RefSeq" id="WP_092752734.1">
    <property type="nucleotide sequence ID" value="NZ_FOCG01000001.1"/>
</dbReference>
<organism evidence="3 4">
    <name type="scientific">Hydrogenoanaerobacterium saccharovorans</name>
    <dbReference type="NCBI Taxonomy" id="474960"/>
    <lineage>
        <taxon>Bacteria</taxon>
        <taxon>Bacillati</taxon>
        <taxon>Bacillota</taxon>
        <taxon>Clostridia</taxon>
        <taxon>Eubacteriales</taxon>
        <taxon>Oscillospiraceae</taxon>
        <taxon>Hydrogenoanaerobacterium</taxon>
    </lineage>
</organism>
<dbReference type="PANTHER" id="PTHR12526:SF622">
    <property type="entry name" value="GLYCOSYLTRANSFERASE (GROUP I)"/>
    <property type="match status" value="1"/>
</dbReference>
<accession>A0A1H8ACA4</accession>
<dbReference type="EMBL" id="FOCG01000001">
    <property type="protein sequence ID" value="SEM68405.1"/>
    <property type="molecule type" value="Genomic_DNA"/>
</dbReference>